<dbReference type="PANTHER" id="PTHR37067">
    <property type="entry name" value="PX DOMAIN-CONTAINING PROTEIN"/>
    <property type="match status" value="1"/>
</dbReference>
<dbReference type="PANTHER" id="PTHR37067:SF3">
    <property type="entry name" value="PX DOMAIN-CONTAINING PROTEIN"/>
    <property type="match status" value="1"/>
</dbReference>
<gene>
    <name evidence="1" type="ORF">AXG93_1913s1070</name>
</gene>
<accession>A0A176WL97</accession>
<evidence type="ECO:0000313" key="2">
    <source>
        <dbReference type="Proteomes" id="UP000077202"/>
    </source>
</evidence>
<keyword evidence="2" id="KW-1185">Reference proteome</keyword>
<dbReference type="EMBL" id="LVLJ01000695">
    <property type="protein sequence ID" value="OAE33006.1"/>
    <property type="molecule type" value="Genomic_DNA"/>
</dbReference>
<reference evidence="1" key="1">
    <citation type="submission" date="2016-03" db="EMBL/GenBank/DDBJ databases">
        <title>Mechanisms controlling the formation of the plant cell surface in tip-growing cells are functionally conserved among land plants.</title>
        <authorList>
            <person name="Honkanen S."/>
            <person name="Jones V.A."/>
            <person name="Morieri G."/>
            <person name="Champion C."/>
            <person name="Hetherington A.J."/>
            <person name="Kelly S."/>
            <person name="Saint-Marcoux D."/>
            <person name="Proust H."/>
            <person name="Prescott H."/>
            <person name="Dolan L."/>
        </authorList>
    </citation>
    <scope>NUCLEOTIDE SEQUENCE [LARGE SCALE GENOMIC DNA]</scope>
    <source>
        <tissue evidence="1">Whole gametophyte</tissue>
    </source>
</reference>
<dbReference type="Proteomes" id="UP000077202">
    <property type="component" value="Unassembled WGS sequence"/>
</dbReference>
<protein>
    <recommendedName>
        <fullName evidence="3">DUF4371 domain-containing protein</fullName>
    </recommendedName>
</protein>
<evidence type="ECO:0000313" key="1">
    <source>
        <dbReference type="EMBL" id="OAE33006.1"/>
    </source>
</evidence>
<dbReference type="AlphaFoldDB" id="A0A176WL97"/>
<comment type="caution">
    <text evidence="1">The sequence shown here is derived from an EMBL/GenBank/DDBJ whole genome shotgun (WGS) entry which is preliminary data.</text>
</comment>
<sequence>MQGKVKKTTITGKEHEFFVTFTMTKKRSSAYEKVNDDKFELKVVTRDTKSAKVIGVQCRFCITFGREEKADAKRKVASSVQAWQSPFRYDNIEHHLCTQHTKQWDVYQTLETSLDRKSFFDDGSIAFKNSLKVHFPSSLEDEGDIVYEIERDIVDTVVDDMMFNLEDAEESDEEDDEEDVHLFGSMGENNTQLSQRRETVIKSKARALSLFHRVKLKDADGDYFYLVTIPKTKTMLFRLAMRYVSCGTSFRMASELVGCAYDVLGNLALRACSRHDISEVVFTMVSKFLTVLCPDWTNRLLGLTTDGARNVTGRITGAIVTRLADVMDKDCPFIRIWCEAHQLDLIMEEVMNNVIKERFFAVMTRFITHLTRQQN</sequence>
<proteinExistence type="predicted"/>
<evidence type="ECO:0008006" key="3">
    <source>
        <dbReference type="Google" id="ProtNLM"/>
    </source>
</evidence>
<name>A0A176WL97_MARPO</name>
<organism evidence="1 2">
    <name type="scientific">Marchantia polymorpha subsp. ruderalis</name>
    <dbReference type="NCBI Taxonomy" id="1480154"/>
    <lineage>
        <taxon>Eukaryota</taxon>
        <taxon>Viridiplantae</taxon>
        <taxon>Streptophyta</taxon>
        <taxon>Embryophyta</taxon>
        <taxon>Marchantiophyta</taxon>
        <taxon>Marchantiopsida</taxon>
        <taxon>Marchantiidae</taxon>
        <taxon>Marchantiales</taxon>
        <taxon>Marchantiaceae</taxon>
        <taxon>Marchantia</taxon>
    </lineage>
</organism>